<keyword evidence="2" id="KW-1185">Reference proteome</keyword>
<proteinExistence type="predicted"/>
<organism evidence="1 2">
    <name type="scientific">Gossypium arboreum</name>
    <name type="common">Tree cotton</name>
    <name type="synonym">Gossypium nanking</name>
    <dbReference type="NCBI Taxonomy" id="29729"/>
    <lineage>
        <taxon>Eukaryota</taxon>
        <taxon>Viridiplantae</taxon>
        <taxon>Streptophyta</taxon>
        <taxon>Embryophyta</taxon>
        <taxon>Tracheophyta</taxon>
        <taxon>Spermatophyta</taxon>
        <taxon>Magnoliopsida</taxon>
        <taxon>eudicotyledons</taxon>
        <taxon>Gunneridae</taxon>
        <taxon>Pentapetalae</taxon>
        <taxon>rosids</taxon>
        <taxon>malvids</taxon>
        <taxon>Malvales</taxon>
        <taxon>Malvaceae</taxon>
        <taxon>Malvoideae</taxon>
        <taxon>Gossypium</taxon>
    </lineage>
</organism>
<evidence type="ECO:0000313" key="2">
    <source>
        <dbReference type="Proteomes" id="UP000032142"/>
    </source>
</evidence>
<sequence length="40" mass="4441">MLRSPFSILLTAGELDVDFGMIIGLLSTTFRSFTMCTEIL</sequence>
<accession>A0A0B0PK85</accession>
<evidence type="ECO:0000313" key="1">
    <source>
        <dbReference type="EMBL" id="KHG25435.1"/>
    </source>
</evidence>
<name>A0A0B0PK85_GOSAR</name>
<dbReference type="Proteomes" id="UP000032142">
    <property type="component" value="Unassembled WGS sequence"/>
</dbReference>
<dbReference type="AlphaFoldDB" id="A0A0B0PK85"/>
<reference evidence="2" key="1">
    <citation type="submission" date="2014-09" db="EMBL/GenBank/DDBJ databases">
        <authorList>
            <person name="Mudge J."/>
            <person name="Ramaraj T."/>
            <person name="Lindquist I.E."/>
            <person name="Bharti A.K."/>
            <person name="Sundararajan A."/>
            <person name="Cameron C.T."/>
            <person name="Woodward J.E."/>
            <person name="May G.D."/>
            <person name="Brubaker C."/>
            <person name="Broadhvest J."/>
            <person name="Wilkins T.A."/>
        </authorList>
    </citation>
    <scope>NUCLEOTIDE SEQUENCE</scope>
    <source>
        <strain evidence="2">cv. AKA8401</strain>
    </source>
</reference>
<gene>
    <name evidence="1" type="ORF">F383_06751</name>
</gene>
<protein>
    <submittedName>
        <fullName evidence="1">Uncharacterized protein</fullName>
    </submittedName>
</protein>
<dbReference type="EMBL" id="KN432474">
    <property type="protein sequence ID" value="KHG25435.1"/>
    <property type="molecule type" value="Genomic_DNA"/>
</dbReference>